<name>A0ABT3GDF8_9BACT</name>
<dbReference type="Gene3D" id="1.10.10.10">
    <property type="entry name" value="Winged helix-like DNA-binding domain superfamily/Winged helix DNA-binding domain"/>
    <property type="match status" value="1"/>
</dbReference>
<evidence type="ECO:0000256" key="3">
    <source>
        <dbReference type="ARBA" id="ARBA00023015"/>
    </source>
</evidence>
<dbReference type="RefSeq" id="WP_264485768.1">
    <property type="nucleotide sequence ID" value="NZ_JAPDDT010000001.1"/>
</dbReference>
<evidence type="ECO:0000313" key="10">
    <source>
        <dbReference type="EMBL" id="MCW1921659.1"/>
    </source>
</evidence>
<feature type="domain" description="OmpR/PhoB-type" evidence="9">
    <location>
        <begin position="123"/>
        <end position="216"/>
    </location>
</feature>
<accession>A0ABT3GDF8</accession>
<keyword evidence="11" id="KW-1185">Reference proteome</keyword>
<keyword evidence="1 6" id="KW-0597">Phosphoprotein</keyword>
<feature type="DNA-binding region" description="OmpR/PhoB-type" evidence="7">
    <location>
        <begin position="123"/>
        <end position="216"/>
    </location>
</feature>
<dbReference type="Pfam" id="PF00072">
    <property type="entry name" value="Response_reg"/>
    <property type="match status" value="1"/>
</dbReference>
<dbReference type="PANTHER" id="PTHR48111">
    <property type="entry name" value="REGULATOR OF RPOS"/>
    <property type="match status" value="1"/>
</dbReference>
<dbReference type="InterPro" id="IPR001789">
    <property type="entry name" value="Sig_transdc_resp-reg_receiver"/>
</dbReference>
<dbReference type="CDD" id="cd00383">
    <property type="entry name" value="trans_reg_C"/>
    <property type="match status" value="1"/>
</dbReference>
<reference evidence="10 11" key="1">
    <citation type="submission" date="2022-10" db="EMBL/GenBank/DDBJ databases">
        <title>Luteolibacter arcticus strain CCTCC AB 2014275, whole genome shotgun sequencing project.</title>
        <authorList>
            <person name="Zhao G."/>
            <person name="Shen L."/>
        </authorList>
    </citation>
    <scope>NUCLEOTIDE SEQUENCE [LARGE SCALE GENOMIC DNA]</scope>
    <source>
        <strain evidence="10 11">CCTCC AB 2014275</strain>
    </source>
</reference>
<dbReference type="Gene3D" id="6.10.250.690">
    <property type="match status" value="1"/>
</dbReference>
<dbReference type="SMART" id="SM00448">
    <property type="entry name" value="REC"/>
    <property type="match status" value="1"/>
</dbReference>
<dbReference type="PROSITE" id="PS50110">
    <property type="entry name" value="RESPONSE_REGULATORY"/>
    <property type="match status" value="1"/>
</dbReference>
<dbReference type="InterPro" id="IPR036388">
    <property type="entry name" value="WH-like_DNA-bd_sf"/>
</dbReference>
<evidence type="ECO:0000259" key="8">
    <source>
        <dbReference type="PROSITE" id="PS50110"/>
    </source>
</evidence>
<dbReference type="PANTHER" id="PTHR48111:SF22">
    <property type="entry name" value="REGULATOR OF RPOS"/>
    <property type="match status" value="1"/>
</dbReference>
<keyword evidence="4 7" id="KW-0238">DNA-binding</keyword>
<dbReference type="Proteomes" id="UP001320876">
    <property type="component" value="Unassembled WGS sequence"/>
</dbReference>
<dbReference type="SUPFAM" id="SSF52172">
    <property type="entry name" value="CheY-like"/>
    <property type="match status" value="1"/>
</dbReference>
<dbReference type="EMBL" id="JAPDDT010000001">
    <property type="protein sequence ID" value="MCW1921659.1"/>
    <property type="molecule type" value="Genomic_DNA"/>
</dbReference>
<evidence type="ECO:0000256" key="4">
    <source>
        <dbReference type="ARBA" id="ARBA00023125"/>
    </source>
</evidence>
<protein>
    <submittedName>
        <fullName evidence="10">Response regulator transcription factor</fullName>
    </submittedName>
</protein>
<evidence type="ECO:0000256" key="5">
    <source>
        <dbReference type="ARBA" id="ARBA00023163"/>
    </source>
</evidence>
<dbReference type="InterPro" id="IPR001867">
    <property type="entry name" value="OmpR/PhoB-type_DNA-bd"/>
</dbReference>
<comment type="caution">
    <text evidence="10">The sequence shown here is derived from an EMBL/GenBank/DDBJ whole genome shotgun (WGS) entry which is preliminary data.</text>
</comment>
<dbReference type="SMART" id="SM00862">
    <property type="entry name" value="Trans_reg_C"/>
    <property type="match status" value="1"/>
</dbReference>
<dbReference type="InterPro" id="IPR011006">
    <property type="entry name" value="CheY-like_superfamily"/>
</dbReference>
<evidence type="ECO:0000259" key="9">
    <source>
        <dbReference type="PROSITE" id="PS51755"/>
    </source>
</evidence>
<feature type="domain" description="Response regulatory" evidence="8">
    <location>
        <begin position="2"/>
        <end position="115"/>
    </location>
</feature>
<organism evidence="10 11">
    <name type="scientific">Luteolibacter arcticus</name>
    <dbReference type="NCBI Taxonomy" id="1581411"/>
    <lineage>
        <taxon>Bacteria</taxon>
        <taxon>Pseudomonadati</taxon>
        <taxon>Verrucomicrobiota</taxon>
        <taxon>Verrucomicrobiia</taxon>
        <taxon>Verrucomicrobiales</taxon>
        <taxon>Verrucomicrobiaceae</taxon>
        <taxon>Luteolibacter</taxon>
    </lineage>
</organism>
<dbReference type="InterPro" id="IPR039420">
    <property type="entry name" value="WalR-like"/>
</dbReference>
<evidence type="ECO:0000256" key="1">
    <source>
        <dbReference type="ARBA" id="ARBA00022553"/>
    </source>
</evidence>
<feature type="modified residue" description="4-aspartylphosphate" evidence="6">
    <location>
        <position position="51"/>
    </location>
</feature>
<dbReference type="Pfam" id="PF00486">
    <property type="entry name" value="Trans_reg_C"/>
    <property type="match status" value="1"/>
</dbReference>
<sequence>MRLLIIEDEPRLLRALAKALREEGYAVDTAEEGEDGLFKATAFNYDAVVLDVMLPGMDGWEILRRLRATKATPVLMLTARDATTDRVKGLDGGADDYLVKPFELDELFARIRAIIRRHAGRPHSTVTVGDVEIDTRGRKVEFGGKAVFLTAREYAILEYLALHRGEVISRTELYEHLFDENEDTLSNLLDVHVHGIRRKLRADLIVTRRGEGYLID</sequence>
<proteinExistence type="predicted"/>
<evidence type="ECO:0000313" key="11">
    <source>
        <dbReference type="Proteomes" id="UP001320876"/>
    </source>
</evidence>
<dbReference type="PROSITE" id="PS51755">
    <property type="entry name" value="OMPR_PHOB"/>
    <property type="match status" value="1"/>
</dbReference>
<keyword evidence="5" id="KW-0804">Transcription</keyword>
<keyword evidence="2" id="KW-0902">Two-component regulatory system</keyword>
<dbReference type="CDD" id="cd19935">
    <property type="entry name" value="REC_OmpR_CusR-like"/>
    <property type="match status" value="1"/>
</dbReference>
<keyword evidence="3" id="KW-0805">Transcription regulation</keyword>
<dbReference type="Gene3D" id="3.40.50.2300">
    <property type="match status" value="1"/>
</dbReference>
<evidence type="ECO:0000256" key="7">
    <source>
        <dbReference type="PROSITE-ProRule" id="PRU01091"/>
    </source>
</evidence>
<gene>
    <name evidence="10" type="ORF">OKA05_03785</name>
</gene>
<evidence type="ECO:0000256" key="6">
    <source>
        <dbReference type="PROSITE-ProRule" id="PRU00169"/>
    </source>
</evidence>
<evidence type="ECO:0000256" key="2">
    <source>
        <dbReference type="ARBA" id="ARBA00023012"/>
    </source>
</evidence>